<accession>A0A6J4SV08</accession>
<dbReference type="AlphaFoldDB" id="A0A6J4SV08"/>
<dbReference type="EMBL" id="CADCWA010000044">
    <property type="protein sequence ID" value="CAA9506013.1"/>
    <property type="molecule type" value="Genomic_DNA"/>
</dbReference>
<sequence>CPALSRNGHGGLQGFRARPRPLLQTRILPEPGKPAERRGSQPISRLT</sequence>
<organism evidence="2">
    <name type="scientific">uncultured Sphingomonas sp</name>
    <dbReference type="NCBI Taxonomy" id="158754"/>
    <lineage>
        <taxon>Bacteria</taxon>
        <taxon>Pseudomonadati</taxon>
        <taxon>Pseudomonadota</taxon>
        <taxon>Alphaproteobacteria</taxon>
        <taxon>Sphingomonadales</taxon>
        <taxon>Sphingomonadaceae</taxon>
        <taxon>Sphingomonas</taxon>
        <taxon>environmental samples</taxon>
    </lineage>
</organism>
<reference evidence="2" key="1">
    <citation type="submission" date="2020-02" db="EMBL/GenBank/DDBJ databases">
        <authorList>
            <person name="Meier V. D."/>
        </authorList>
    </citation>
    <scope>NUCLEOTIDE SEQUENCE</scope>
    <source>
        <strain evidence="2">AVDCRST_MAG31</strain>
    </source>
</reference>
<gene>
    <name evidence="2" type="ORF">AVDCRST_MAG31-583</name>
</gene>
<proteinExistence type="predicted"/>
<name>A0A6J4SV08_9SPHN</name>
<evidence type="ECO:0000256" key="1">
    <source>
        <dbReference type="SAM" id="MobiDB-lite"/>
    </source>
</evidence>
<protein>
    <submittedName>
        <fullName evidence="2">Uncharacterized protein</fullName>
    </submittedName>
</protein>
<feature type="non-terminal residue" evidence="2">
    <location>
        <position position="1"/>
    </location>
</feature>
<evidence type="ECO:0000313" key="2">
    <source>
        <dbReference type="EMBL" id="CAA9506013.1"/>
    </source>
</evidence>
<feature type="region of interest" description="Disordered" evidence="1">
    <location>
        <begin position="1"/>
        <end position="47"/>
    </location>
</feature>
<feature type="non-terminal residue" evidence="2">
    <location>
        <position position="47"/>
    </location>
</feature>